<proteinExistence type="predicted"/>
<accession>A0A518DG32</accession>
<dbReference type="Pfam" id="PF12715">
    <property type="entry name" value="Abhydrolase_7"/>
    <property type="match status" value="1"/>
</dbReference>
<dbReference type="Proteomes" id="UP000317429">
    <property type="component" value="Chromosome"/>
</dbReference>
<dbReference type="RefSeq" id="WP_231954544.1">
    <property type="nucleotide sequence ID" value="NZ_CP036291.1"/>
</dbReference>
<dbReference type="InterPro" id="IPR025890">
    <property type="entry name" value="Abhydrolase_bac"/>
</dbReference>
<dbReference type="InterPro" id="IPR050261">
    <property type="entry name" value="FrsA_esterase"/>
</dbReference>
<evidence type="ECO:0000313" key="1">
    <source>
        <dbReference type="EMBL" id="QDU90434.1"/>
    </source>
</evidence>
<dbReference type="AlphaFoldDB" id="A0A518DG32"/>
<dbReference type="SUPFAM" id="SSF53474">
    <property type="entry name" value="alpha/beta-Hydrolases"/>
    <property type="match status" value="2"/>
</dbReference>
<sequence>MVTAQPADARLGPLVHLRQHEFLFDPPASVLEWQERADQVRRRVKVAAGLWPAPPHKTPNAVVHGRVDRDAYTVEKVYLESYPGHFVTGNLYRPKGAEGQRPGVLCPYGHWPGGRFQSWDDDELERQLASGAERYEVGGRRPIQARCVQLARMGCVVFVYDMLGYGDSQQIAFASVHQPSQDTIVDSPTNWGFYSTQAELRMQSPLGVQTFNSQCALDWLASLPDVDPKRIGVTGGSSGATQTLMLGAVDPRPAVSFPVVMVSTAMQGGCGCENACGLRVGTGNVELAALFAPKPLGMASADDWTRECITKGFPELQRLYTLLGKPDRVMLASLTQFPHNYNYASRAAMYPWMNRWLKIGAPEPIVERDFVPLSDAQMHVWDAEHPAPPAGPEVEQELLRTIDAISQEQLASLAPHDSAGLAEFRRVVGGAFEVLLAWEKPKATQIEFQEAQSANHPDYRQRTGAVRSNLNGARLSTVVLEPKDSHGDVVLWVHSDGEQGIRDGAGGLLPGVQRLLDCGVAVVAADLLYQGEPLTETRMVDERWPVAPLTYGYNRTVLAQRASDVLTLAAAARKLYAPGAKVHVISTGGSAPYVAAAGAIGGDLIDSIAIDTQGFRFVDLRSWRDPQFLPGAVKYGDLPALLALGAPRRLLLGGEGAEAPPLVRDAYSATNAQAEVSMLDGDAFSTGAAAWLLETHP</sequence>
<keyword evidence="2" id="KW-1185">Reference proteome</keyword>
<organism evidence="1 2">
    <name type="scientific">Pirellulimonas nuda</name>
    <dbReference type="NCBI Taxonomy" id="2528009"/>
    <lineage>
        <taxon>Bacteria</taxon>
        <taxon>Pseudomonadati</taxon>
        <taxon>Planctomycetota</taxon>
        <taxon>Planctomycetia</taxon>
        <taxon>Pirellulales</taxon>
        <taxon>Lacipirellulaceae</taxon>
        <taxon>Pirellulimonas</taxon>
    </lineage>
</organism>
<dbReference type="EMBL" id="CP036291">
    <property type="protein sequence ID" value="QDU90434.1"/>
    <property type="molecule type" value="Genomic_DNA"/>
</dbReference>
<gene>
    <name evidence="1" type="ORF">Pla175_38380</name>
</gene>
<name>A0A518DG32_9BACT</name>
<dbReference type="PANTHER" id="PTHR22946">
    <property type="entry name" value="DIENELACTONE HYDROLASE DOMAIN-CONTAINING PROTEIN-RELATED"/>
    <property type="match status" value="1"/>
</dbReference>
<dbReference type="PANTHER" id="PTHR22946:SF8">
    <property type="entry name" value="ACETYL XYLAN ESTERASE DOMAIN-CONTAINING PROTEIN"/>
    <property type="match status" value="1"/>
</dbReference>
<protein>
    <recommendedName>
        <fullName evidence="3">Acetyl xylan esterase (AXE1)</fullName>
    </recommendedName>
</protein>
<evidence type="ECO:0000313" key="2">
    <source>
        <dbReference type="Proteomes" id="UP000317429"/>
    </source>
</evidence>
<dbReference type="KEGG" id="pnd:Pla175_38380"/>
<dbReference type="Gene3D" id="3.40.50.1820">
    <property type="entry name" value="alpha/beta hydrolase"/>
    <property type="match status" value="2"/>
</dbReference>
<evidence type="ECO:0008006" key="3">
    <source>
        <dbReference type="Google" id="ProtNLM"/>
    </source>
</evidence>
<reference evidence="1 2" key="1">
    <citation type="submission" date="2019-02" db="EMBL/GenBank/DDBJ databases">
        <title>Deep-cultivation of Planctomycetes and their phenomic and genomic characterization uncovers novel biology.</title>
        <authorList>
            <person name="Wiegand S."/>
            <person name="Jogler M."/>
            <person name="Boedeker C."/>
            <person name="Pinto D."/>
            <person name="Vollmers J."/>
            <person name="Rivas-Marin E."/>
            <person name="Kohn T."/>
            <person name="Peeters S.H."/>
            <person name="Heuer A."/>
            <person name="Rast P."/>
            <person name="Oberbeckmann S."/>
            <person name="Bunk B."/>
            <person name="Jeske O."/>
            <person name="Meyerdierks A."/>
            <person name="Storesund J.E."/>
            <person name="Kallscheuer N."/>
            <person name="Luecker S."/>
            <person name="Lage O.M."/>
            <person name="Pohl T."/>
            <person name="Merkel B.J."/>
            <person name="Hornburger P."/>
            <person name="Mueller R.-W."/>
            <person name="Bruemmer F."/>
            <person name="Labrenz M."/>
            <person name="Spormann A.M."/>
            <person name="Op den Camp H."/>
            <person name="Overmann J."/>
            <person name="Amann R."/>
            <person name="Jetten M.S.M."/>
            <person name="Mascher T."/>
            <person name="Medema M.H."/>
            <person name="Devos D.P."/>
            <person name="Kaster A.-K."/>
            <person name="Ovreas L."/>
            <person name="Rohde M."/>
            <person name="Galperin M.Y."/>
            <person name="Jogler C."/>
        </authorList>
    </citation>
    <scope>NUCLEOTIDE SEQUENCE [LARGE SCALE GENOMIC DNA]</scope>
    <source>
        <strain evidence="1 2">Pla175</strain>
    </source>
</reference>
<dbReference type="InterPro" id="IPR029058">
    <property type="entry name" value="AB_hydrolase_fold"/>
</dbReference>